<keyword evidence="6" id="KW-1185">Reference proteome</keyword>
<dbReference type="CDD" id="cd06286">
    <property type="entry name" value="PBP1_CcpB-like"/>
    <property type="match status" value="1"/>
</dbReference>
<evidence type="ECO:0000313" key="5">
    <source>
        <dbReference type="EMBL" id="PWU66651.1"/>
    </source>
</evidence>
<accession>A0A317KSW7</accession>
<evidence type="ECO:0000256" key="3">
    <source>
        <dbReference type="ARBA" id="ARBA00023163"/>
    </source>
</evidence>
<dbReference type="Pfam" id="PF00532">
    <property type="entry name" value="Peripla_BP_1"/>
    <property type="match status" value="1"/>
</dbReference>
<dbReference type="RefSeq" id="WP_109985777.1">
    <property type="nucleotide sequence ID" value="NZ_QGTD01000021.1"/>
</dbReference>
<organism evidence="5 6">
    <name type="scientific">Gracilibacillus dipsosauri</name>
    <dbReference type="NCBI Taxonomy" id="178340"/>
    <lineage>
        <taxon>Bacteria</taxon>
        <taxon>Bacillati</taxon>
        <taxon>Bacillota</taxon>
        <taxon>Bacilli</taxon>
        <taxon>Bacillales</taxon>
        <taxon>Bacillaceae</taxon>
        <taxon>Gracilibacillus</taxon>
    </lineage>
</organism>
<dbReference type="GO" id="GO:0000976">
    <property type="term" value="F:transcription cis-regulatory region binding"/>
    <property type="evidence" value="ECO:0007669"/>
    <property type="project" value="TreeGrafter"/>
</dbReference>
<dbReference type="PROSITE" id="PS50932">
    <property type="entry name" value="HTH_LACI_2"/>
    <property type="match status" value="1"/>
</dbReference>
<evidence type="ECO:0000259" key="4">
    <source>
        <dbReference type="PROSITE" id="PS50932"/>
    </source>
</evidence>
<dbReference type="PANTHER" id="PTHR30146:SF105">
    <property type="entry name" value="CATABOLITE CONTROL PROTEIN B"/>
    <property type="match status" value="1"/>
</dbReference>
<dbReference type="InterPro" id="IPR010982">
    <property type="entry name" value="Lambda_DNA-bd_dom_sf"/>
</dbReference>
<dbReference type="Gene3D" id="3.40.50.2300">
    <property type="match status" value="2"/>
</dbReference>
<dbReference type="SUPFAM" id="SSF53822">
    <property type="entry name" value="Periplasmic binding protein-like I"/>
    <property type="match status" value="1"/>
</dbReference>
<dbReference type="PRINTS" id="PR00036">
    <property type="entry name" value="HTHLACI"/>
</dbReference>
<dbReference type="EMBL" id="QGTD01000021">
    <property type="protein sequence ID" value="PWU66651.1"/>
    <property type="molecule type" value="Genomic_DNA"/>
</dbReference>
<dbReference type="PANTHER" id="PTHR30146">
    <property type="entry name" value="LACI-RELATED TRANSCRIPTIONAL REPRESSOR"/>
    <property type="match status" value="1"/>
</dbReference>
<dbReference type="InterPro" id="IPR000843">
    <property type="entry name" value="HTH_LacI"/>
</dbReference>
<protein>
    <submittedName>
        <fullName evidence="5">LacI family transcriptional regulator</fullName>
    </submittedName>
</protein>
<dbReference type="SUPFAM" id="SSF47413">
    <property type="entry name" value="lambda repressor-like DNA-binding domains"/>
    <property type="match status" value="1"/>
</dbReference>
<dbReference type="SMART" id="SM00354">
    <property type="entry name" value="HTH_LACI"/>
    <property type="match status" value="1"/>
</dbReference>
<dbReference type="Pfam" id="PF00356">
    <property type="entry name" value="LacI"/>
    <property type="match status" value="1"/>
</dbReference>
<comment type="caution">
    <text evidence="5">The sequence shown here is derived from an EMBL/GenBank/DDBJ whole genome shotgun (WGS) entry which is preliminary data.</text>
</comment>
<evidence type="ECO:0000256" key="2">
    <source>
        <dbReference type="ARBA" id="ARBA00023125"/>
    </source>
</evidence>
<proteinExistence type="predicted"/>
<dbReference type="AlphaFoldDB" id="A0A317KSW7"/>
<dbReference type="InterPro" id="IPR028082">
    <property type="entry name" value="Peripla_BP_I"/>
</dbReference>
<dbReference type="InterPro" id="IPR001761">
    <property type="entry name" value="Peripla_BP/Lac1_sug-bd_dom"/>
</dbReference>
<name>A0A317KSW7_9BACI</name>
<keyword evidence="3" id="KW-0804">Transcription</keyword>
<dbReference type="PROSITE" id="PS00356">
    <property type="entry name" value="HTH_LACI_1"/>
    <property type="match status" value="1"/>
</dbReference>
<gene>
    <name evidence="5" type="ORF">DLJ74_19745</name>
</gene>
<dbReference type="GO" id="GO:0003700">
    <property type="term" value="F:DNA-binding transcription factor activity"/>
    <property type="evidence" value="ECO:0007669"/>
    <property type="project" value="TreeGrafter"/>
</dbReference>
<dbReference type="CDD" id="cd01392">
    <property type="entry name" value="HTH_LacI"/>
    <property type="match status" value="1"/>
</dbReference>
<sequence>MANIRDIANLAGVSVTTVSRVLNNHPYVSDEKRRAVLNAIQKTNYQINMKAVHLSKGKSRLIGVAVPFANNPYFGLLVEGITKMAYQHQYHIVLIQTNYEKERELEALNMLKHKQIDGIIICSRILDWNTIKPYAGYGPLVVCEKATDIDYVQSVYVDHYQSFTRALHYLYDKGHRQIGYCIGRETGSNSYYRAKAYQNFLKEKDLPFLDEFVFTENYYFEDGKKVVKMIISQSNAPSALLASDVVAAGILTACQHNGIAVPDDLAIIGFDNQPIAKVMNITTFEIPIVEMGEKLFLQVIEKRENKHEKLEVTLIERNTV</sequence>
<dbReference type="Gene3D" id="1.10.260.40">
    <property type="entry name" value="lambda repressor-like DNA-binding domains"/>
    <property type="match status" value="1"/>
</dbReference>
<dbReference type="Proteomes" id="UP000245624">
    <property type="component" value="Unassembled WGS sequence"/>
</dbReference>
<keyword evidence="2" id="KW-0238">DNA-binding</keyword>
<feature type="domain" description="HTH lacI-type" evidence="4">
    <location>
        <begin position="2"/>
        <end position="56"/>
    </location>
</feature>
<evidence type="ECO:0000256" key="1">
    <source>
        <dbReference type="ARBA" id="ARBA00023015"/>
    </source>
</evidence>
<evidence type="ECO:0000313" key="6">
    <source>
        <dbReference type="Proteomes" id="UP000245624"/>
    </source>
</evidence>
<dbReference type="OrthoDB" id="9798934at2"/>
<keyword evidence="1" id="KW-0805">Transcription regulation</keyword>
<reference evidence="5 6" key="1">
    <citation type="submission" date="2018-05" db="EMBL/GenBank/DDBJ databases">
        <title>Genomic analysis of Gracilibacillus dipsosauri DD1 reveals novel features of a salt-tolerant amylase.</title>
        <authorList>
            <person name="Deutch C.E."/>
            <person name="Yang S."/>
        </authorList>
    </citation>
    <scope>NUCLEOTIDE SEQUENCE [LARGE SCALE GENOMIC DNA]</scope>
    <source>
        <strain evidence="5 6">DD1</strain>
    </source>
</reference>